<dbReference type="Proteomes" id="UP000634136">
    <property type="component" value="Unassembled WGS sequence"/>
</dbReference>
<dbReference type="EMBL" id="JAAIUW010000007">
    <property type="protein sequence ID" value="KAF7822571.1"/>
    <property type="molecule type" value="Genomic_DNA"/>
</dbReference>
<sequence>MGSLTEFCCSRLSIPESSTPFTCTPASLSRATSSSSIGSENPFRDDLPKKHSPINTLSTRTSPFKLNQAVMLYLWTHITTLRFDDRVPPFLLAAQKFENVVSSVLDHLNNSSLQSFLLHSNKKLDSFVVNARISGILEKGVTNFTIYSPKTVTIISSHNLFSCNSLVHLIFNISCTVRLPVFVHLPNLENLELRRVTFMRESLNTSKDIILSFPILKKFKANISWLKVKNITLQVPLLEVVDIYEMDPSLCGNCTIKLCGSHFRDFSYAGSLSQYYVPSDPTSSFNASISIGKYELERAKDLGLRACMLLIQLNQVKFLKLQHINEVFASVAESLKDLLFTFHMLQYLELDSVAVEVLMALLLKTPNLITLDIEEVIKSDGEDLLEYFAIVPDCLTTLKEASGHRQGEKAS</sequence>
<reference evidence="2" key="1">
    <citation type="submission" date="2020-09" db="EMBL/GenBank/DDBJ databases">
        <title>Genome-Enabled Discovery of Anthraquinone Biosynthesis in Senna tora.</title>
        <authorList>
            <person name="Kang S.-H."/>
            <person name="Pandey R.P."/>
            <person name="Lee C.-M."/>
            <person name="Sim J.-S."/>
            <person name="Jeong J.-T."/>
            <person name="Choi B.-S."/>
            <person name="Jung M."/>
            <person name="Ginzburg D."/>
            <person name="Zhao K."/>
            <person name="Won S.Y."/>
            <person name="Oh T.-J."/>
            <person name="Yu Y."/>
            <person name="Kim N.-H."/>
            <person name="Lee O.R."/>
            <person name="Lee T.-H."/>
            <person name="Bashyal P."/>
            <person name="Kim T.-S."/>
            <person name="Lee W.-H."/>
            <person name="Kawkins C."/>
            <person name="Kim C.-K."/>
            <person name="Kim J.S."/>
            <person name="Ahn B.O."/>
            <person name="Rhee S.Y."/>
            <person name="Sohng J.K."/>
        </authorList>
    </citation>
    <scope>NUCLEOTIDE SEQUENCE</scope>
    <source>
        <tissue evidence="2">Leaf</tissue>
    </source>
</reference>
<comment type="caution">
    <text evidence="2">The sequence shown here is derived from an EMBL/GenBank/DDBJ whole genome shotgun (WGS) entry which is preliminary data.</text>
</comment>
<keyword evidence="3" id="KW-1185">Reference proteome</keyword>
<organism evidence="2 3">
    <name type="scientific">Senna tora</name>
    <dbReference type="NCBI Taxonomy" id="362788"/>
    <lineage>
        <taxon>Eukaryota</taxon>
        <taxon>Viridiplantae</taxon>
        <taxon>Streptophyta</taxon>
        <taxon>Embryophyta</taxon>
        <taxon>Tracheophyta</taxon>
        <taxon>Spermatophyta</taxon>
        <taxon>Magnoliopsida</taxon>
        <taxon>eudicotyledons</taxon>
        <taxon>Gunneridae</taxon>
        <taxon>Pentapetalae</taxon>
        <taxon>rosids</taxon>
        <taxon>fabids</taxon>
        <taxon>Fabales</taxon>
        <taxon>Fabaceae</taxon>
        <taxon>Caesalpinioideae</taxon>
        <taxon>Cassia clade</taxon>
        <taxon>Senna</taxon>
    </lineage>
</organism>
<evidence type="ECO:0000313" key="2">
    <source>
        <dbReference type="EMBL" id="KAF7822571.1"/>
    </source>
</evidence>
<dbReference type="PANTHER" id="PTHR31293">
    <property type="entry name" value="RNI-LIKE SUPERFAMILY PROTEIN"/>
    <property type="match status" value="1"/>
</dbReference>
<name>A0A834TK29_9FABA</name>
<evidence type="ECO:0000313" key="3">
    <source>
        <dbReference type="Proteomes" id="UP000634136"/>
    </source>
</evidence>
<accession>A0A834TK29</accession>
<dbReference type="AlphaFoldDB" id="A0A834TK29"/>
<dbReference type="InterPro" id="IPR055294">
    <property type="entry name" value="FBL60-like"/>
</dbReference>
<dbReference type="OrthoDB" id="612216at2759"/>
<proteinExistence type="predicted"/>
<gene>
    <name evidence="2" type="ORF">G2W53_020715</name>
</gene>
<feature type="compositionally biased region" description="Low complexity" evidence="1">
    <location>
        <begin position="29"/>
        <end position="39"/>
    </location>
</feature>
<evidence type="ECO:0000256" key="1">
    <source>
        <dbReference type="SAM" id="MobiDB-lite"/>
    </source>
</evidence>
<protein>
    <submittedName>
        <fullName evidence="2">F-box/FBD/LRR-repeat protein</fullName>
    </submittedName>
</protein>
<dbReference type="PANTHER" id="PTHR31293:SF12">
    <property type="entry name" value="RNI-LIKE SUPERFAMILY PROTEIN"/>
    <property type="match status" value="1"/>
</dbReference>
<feature type="region of interest" description="Disordered" evidence="1">
    <location>
        <begin position="29"/>
        <end position="51"/>
    </location>
</feature>